<evidence type="ECO:0000313" key="14">
    <source>
        <dbReference type="EMBL" id="WUG95558.1"/>
    </source>
</evidence>
<feature type="region of interest" description="Disordered" evidence="9">
    <location>
        <begin position="418"/>
        <end position="448"/>
    </location>
</feature>
<keyword evidence="8 10" id="KW-0472">Membrane</keyword>
<evidence type="ECO:0000256" key="10">
    <source>
        <dbReference type="SAM" id="Phobius"/>
    </source>
</evidence>
<evidence type="ECO:0000256" key="5">
    <source>
        <dbReference type="ARBA" id="ARBA00022729"/>
    </source>
</evidence>
<feature type="transmembrane region" description="Helical" evidence="10">
    <location>
        <begin position="269"/>
        <end position="287"/>
    </location>
</feature>
<name>A0ABZ1NUW2_STRVL</name>
<keyword evidence="5 11" id="KW-0732">Signal</keyword>
<organism evidence="14 15">
    <name type="scientific">Streptomyces violaceus</name>
    <name type="common">Streptomyces venezuelae</name>
    <dbReference type="NCBI Taxonomy" id="1936"/>
    <lineage>
        <taxon>Bacteria</taxon>
        <taxon>Bacillati</taxon>
        <taxon>Actinomycetota</taxon>
        <taxon>Actinomycetes</taxon>
        <taxon>Kitasatosporales</taxon>
        <taxon>Streptomycetaceae</taxon>
        <taxon>Streptomyces</taxon>
    </lineage>
</organism>
<keyword evidence="6 10" id="KW-1133">Transmembrane helix</keyword>
<dbReference type="InterPro" id="IPR014755">
    <property type="entry name" value="Cu-Rt/internalin_Ig-like"/>
</dbReference>
<dbReference type="PANTHER" id="PTHR34820:SF4">
    <property type="entry name" value="INNER MEMBRANE PROTEIN YEBZ"/>
    <property type="match status" value="1"/>
</dbReference>
<dbReference type="InterPro" id="IPR007348">
    <property type="entry name" value="CopC_dom"/>
</dbReference>
<dbReference type="PANTHER" id="PTHR34820">
    <property type="entry name" value="INNER MEMBRANE PROTEIN YEBZ"/>
    <property type="match status" value="1"/>
</dbReference>
<dbReference type="RefSeq" id="WP_328340993.1">
    <property type="nucleotide sequence ID" value="NZ_CP107906.1"/>
</dbReference>
<feature type="transmembrane region" description="Helical" evidence="10">
    <location>
        <begin position="345"/>
        <end position="362"/>
    </location>
</feature>
<keyword evidence="3 10" id="KW-0812">Transmembrane</keyword>
<evidence type="ECO:0000256" key="3">
    <source>
        <dbReference type="ARBA" id="ARBA00022692"/>
    </source>
</evidence>
<keyword evidence="7" id="KW-0186">Copper</keyword>
<dbReference type="Pfam" id="PF05425">
    <property type="entry name" value="CopD"/>
    <property type="match status" value="1"/>
</dbReference>
<feature type="transmembrane region" description="Helical" evidence="10">
    <location>
        <begin position="162"/>
        <end position="182"/>
    </location>
</feature>
<accession>A0ABZ1NUW2</accession>
<dbReference type="InterPro" id="IPR014756">
    <property type="entry name" value="Ig_E-set"/>
</dbReference>
<evidence type="ECO:0000256" key="6">
    <source>
        <dbReference type="ARBA" id="ARBA00022989"/>
    </source>
</evidence>
<evidence type="ECO:0000256" key="1">
    <source>
        <dbReference type="ARBA" id="ARBA00004651"/>
    </source>
</evidence>
<comment type="subcellular location">
    <subcellularLocation>
        <location evidence="1">Cell membrane</location>
        <topology evidence="1">Multi-pass membrane protein</topology>
    </subcellularLocation>
</comment>
<feature type="compositionally biased region" description="Low complexity" evidence="9">
    <location>
        <begin position="430"/>
        <end position="439"/>
    </location>
</feature>
<keyword evidence="15" id="KW-1185">Reference proteome</keyword>
<sequence length="606" mass="62623">MERQGTTQARHVVRALLVVLAVLAGALLGGAAPAAAHAVLTGSDPRADTVLETAPEQVTVTLNEPVGLPEDAVRVVDSVGRPVTAGNPAHADGRTDTVSVRLSGGLKQGSYTVSWRAISADSHAVSGAFVFSVGAPSLTGADATAEPAVDSAVDTLYGIGRYIAYAGQALLVGIAVFALFCWPGAASVRRVRGLFLTGWWALAGSTVLLLLVRGPYESGGGPAGVADPRLLSSTVNSRPGVALLVRLALLVLVALLLKRGRYGEQADRRTVATGVGLALGLSGTWAVSEHASTGIQVPVAMVSSVLHLLAMSVWLGGLTALLVALRRTPADDPLPPEAVGRFSRLALASVTVLAVTGLYQSWRGLGSWEAFATPYGRMLALKTAAVSLMLAAAFSSRGWTQQLLRLPQAKLASAALVTVGGGDQSPPPDRTTTPDTAGPDPEEQRRRLRRSVTAEVLIGVVVLVVTTVLTGSQPGRADAETVAASRVPGRPDVNLTVVPFDTGGPAPFGGGKVQITLQPGRVGRNVVEVMTYGSGGGISAVPELRLAFIHTGRGIGPLDAELVNQSGYWGGDSLNLPVAGTWTLRATVRTSDIDQVTVEQTVEITR</sequence>
<keyword evidence="4" id="KW-0479">Metal-binding</keyword>
<evidence type="ECO:0000313" key="15">
    <source>
        <dbReference type="Proteomes" id="UP001341259"/>
    </source>
</evidence>
<evidence type="ECO:0000256" key="11">
    <source>
        <dbReference type="SAM" id="SignalP"/>
    </source>
</evidence>
<evidence type="ECO:0000256" key="7">
    <source>
        <dbReference type="ARBA" id="ARBA00023008"/>
    </source>
</evidence>
<dbReference type="Gene3D" id="2.60.40.1220">
    <property type="match status" value="1"/>
</dbReference>
<evidence type="ECO:0000256" key="8">
    <source>
        <dbReference type="ARBA" id="ARBA00023136"/>
    </source>
</evidence>
<proteinExistence type="predicted"/>
<dbReference type="InterPro" id="IPR032694">
    <property type="entry name" value="CopC/D"/>
</dbReference>
<dbReference type="Pfam" id="PF04234">
    <property type="entry name" value="CopC"/>
    <property type="match status" value="1"/>
</dbReference>
<feature type="domain" description="Copper resistance protein D" evidence="13">
    <location>
        <begin position="337"/>
        <end position="469"/>
    </location>
</feature>
<feature type="transmembrane region" description="Helical" evidence="10">
    <location>
        <begin position="374"/>
        <end position="395"/>
    </location>
</feature>
<evidence type="ECO:0000256" key="2">
    <source>
        <dbReference type="ARBA" id="ARBA00022475"/>
    </source>
</evidence>
<protein>
    <submittedName>
        <fullName evidence="14">Copper resistance protein CopC</fullName>
    </submittedName>
</protein>
<evidence type="ECO:0000256" key="4">
    <source>
        <dbReference type="ARBA" id="ARBA00022723"/>
    </source>
</evidence>
<feature type="transmembrane region" description="Helical" evidence="10">
    <location>
        <begin position="240"/>
        <end position="257"/>
    </location>
</feature>
<dbReference type="Proteomes" id="UP001341259">
    <property type="component" value="Chromosome"/>
</dbReference>
<feature type="domain" description="CopC" evidence="12">
    <location>
        <begin position="37"/>
        <end position="133"/>
    </location>
</feature>
<keyword evidence="2" id="KW-1003">Cell membrane</keyword>
<dbReference type="EMBL" id="CP107906">
    <property type="protein sequence ID" value="WUG95558.1"/>
    <property type="molecule type" value="Genomic_DNA"/>
</dbReference>
<dbReference type="SUPFAM" id="SSF81296">
    <property type="entry name" value="E set domains"/>
    <property type="match status" value="1"/>
</dbReference>
<gene>
    <name evidence="14" type="ORF">OHB29_22375</name>
</gene>
<feature type="signal peptide" evidence="11">
    <location>
        <begin position="1"/>
        <end position="38"/>
    </location>
</feature>
<evidence type="ECO:0000259" key="12">
    <source>
        <dbReference type="Pfam" id="PF04234"/>
    </source>
</evidence>
<feature type="transmembrane region" description="Helical" evidence="10">
    <location>
        <begin position="452"/>
        <end position="471"/>
    </location>
</feature>
<dbReference type="InterPro" id="IPR008457">
    <property type="entry name" value="Cu-R_CopD_dom"/>
</dbReference>
<reference evidence="14 15" key="1">
    <citation type="submission" date="2022-10" db="EMBL/GenBank/DDBJ databases">
        <title>The complete genomes of actinobacterial strains from the NBC collection.</title>
        <authorList>
            <person name="Joergensen T.S."/>
            <person name="Alvarez Arevalo M."/>
            <person name="Sterndorff E.B."/>
            <person name="Faurdal D."/>
            <person name="Vuksanovic O."/>
            <person name="Mourched A.-S."/>
            <person name="Charusanti P."/>
            <person name="Shaw S."/>
            <person name="Blin K."/>
            <person name="Weber T."/>
        </authorList>
    </citation>
    <scope>NUCLEOTIDE SEQUENCE [LARGE SCALE GENOMIC DNA]</scope>
    <source>
        <strain evidence="14 15">NBC_00456</strain>
    </source>
</reference>
<evidence type="ECO:0000256" key="9">
    <source>
        <dbReference type="SAM" id="MobiDB-lite"/>
    </source>
</evidence>
<feature type="transmembrane region" description="Helical" evidence="10">
    <location>
        <begin position="299"/>
        <end position="325"/>
    </location>
</feature>
<evidence type="ECO:0000259" key="13">
    <source>
        <dbReference type="Pfam" id="PF05425"/>
    </source>
</evidence>
<feature type="transmembrane region" description="Helical" evidence="10">
    <location>
        <begin position="194"/>
        <end position="212"/>
    </location>
</feature>
<feature type="chain" id="PRO_5047550245" evidence="11">
    <location>
        <begin position="39"/>
        <end position="606"/>
    </location>
</feature>